<comment type="catalytic activity">
    <reaction evidence="5 7">
        <text>AMP + ATP = 2 ADP</text>
        <dbReference type="Rhea" id="RHEA:12973"/>
        <dbReference type="ChEBI" id="CHEBI:30616"/>
        <dbReference type="ChEBI" id="CHEBI:456215"/>
        <dbReference type="ChEBI" id="CHEBI:456216"/>
        <dbReference type="EC" id="2.7.4.3"/>
    </reaction>
</comment>
<feature type="binding site" evidence="5">
    <location>
        <begin position="11"/>
        <end position="16"/>
    </location>
    <ligand>
        <name>ATP</name>
        <dbReference type="ChEBI" id="CHEBI:30616"/>
    </ligand>
</feature>
<evidence type="ECO:0000256" key="5">
    <source>
        <dbReference type="HAMAP-Rule" id="MF_00235"/>
    </source>
</evidence>
<dbReference type="InterPro" id="IPR033690">
    <property type="entry name" value="Adenylat_kinase_CS"/>
</dbReference>
<feature type="binding site" evidence="5">
    <location>
        <position position="32"/>
    </location>
    <ligand>
        <name>AMP</name>
        <dbReference type="ChEBI" id="CHEBI:456215"/>
    </ligand>
</feature>
<dbReference type="PRINTS" id="PR00094">
    <property type="entry name" value="ADENYLTKNASE"/>
</dbReference>
<feature type="binding site" evidence="5">
    <location>
        <position position="93"/>
    </location>
    <ligand>
        <name>AMP</name>
        <dbReference type="ChEBI" id="CHEBI:456215"/>
    </ligand>
</feature>
<comment type="caution">
    <text evidence="5">Lacks conserved residue(s) required for the propagation of feature annotation.</text>
</comment>
<accession>A0ABY0V9M3</accession>
<evidence type="ECO:0000313" key="9">
    <source>
        <dbReference type="EMBL" id="SDU01003.1"/>
    </source>
</evidence>
<dbReference type="Gene3D" id="3.40.50.300">
    <property type="entry name" value="P-loop containing nucleotide triphosphate hydrolases"/>
    <property type="match status" value="1"/>
</dbReference>
<evidence type="ECO:0000256" key="4">
    <source>
        <dbReference type="ARBA" id="ARBA00022777"/>
    </source>
</evidence>
<dbReference type="Proteomes" id="UP000198976">
    <property type="component" value="Chromosome I"/>
</dbReference>
<feature type="region of interest" description="Disordered" evidence="8">
    <location>
        <begin position="193"/>
        <end position="276"/>
    </location>
</feature>
<dbReference type="HAMAP" id="MF_00235">
    <property type="entry name" value="Adenylate_kinase_Adk"/>
    <property type="match status" value="1"/>
</dbReference>
<dbReference type="CDD" id="cd01428">
    <property type="entry name" value="ADK"/>
    <property type="match status" value="1"/>
</dbReference>
<keyword evidence="5" id="KW-0963">Cytoplasm</keyword>
<feature type="compositionally biased region" description="Basic and acidic residues" evidence="8">
    <location>
        <begin position="217"/>
        <end position="230"/>
    </location>
</feature>
<dbReference type="InterPro" id="IPR000850">
    <property type="entry name" value="Adenylat/UMP-CMP_kin"/>
</dbReference>
<comment type="subunit">
    <text evidence="5 7">Monomer.</text>
</comment>
<dbReference type="NCBIfam" id="NF001381">
    <property type="entry name" value="PRK00279.1-3"/>
    <property type="match status" value="1"/>
</dbReference>
<evidence type="ECO:0000256" key="7">
    <source>
        <dbReference type="RuleBase" id="RU003331"/>
    </source>
</evidence>
<evidence type="ECO:0000313" key="10">
    <source>
        <dbReference type="Proteomes" id="UP000198976"/>
    </source>
</evidence>
<keyword evidence="10" id="KW-1185">Reference proteome</keyword>
<evidence type="ECO:0000256" key="2">
    <source>
        <dbReference type="ARBA" id="ARBA00022727"/>
    </source>
</evidence>
<evidence type="ECO:0000256" key="3">
    <source>
        <dbReference type="ARBA" id="ARBA00022741"/>
    </source>
</evidence>
<feature type="binding site" evidence="5">
    <location>
        <position position="173"/>
    </location>
    <ligand>
        <name>ATP</name>
        <dbReference type="ChEBI" id="CHEBI:30616"/>
    </ligand>
</feature>
<feature type="binding site" evidence="5">
    <location>
        <position position="128"/>
    </location>
    <ligand>
        <name>ATP</name>
        <dbReference type="ChEBI" id="CHEBI:30616"/>
    </ligand>
</feature>
<feature type="binding site" evidence="5">
    <location>
        <position position="145"/>
    </location>
    <ligand>
        <name>AMP</name>
        <dbReference type="ChEBI" id="CHEBI:456215"/>
    </ligand>
</feature>
<comment type="function">
    <text evidence="5">Catalyzes the reversible transfer of the terminal phosphate group between ATP and AMP. Plays an important role in cellular energy homeostasis and in adenine nucleotide metabolism.</text>
</comment>
<comment type="similarity">
    <text evidence="5 6">Belongs to the adenylate kinase family.</text>
</comment>
<evidence type="ECO:0000256" key="1">
    <source>
        <dbReference type="ARBA" id="ARBA00022679"/>
    </source>
</evidence>
<dbReference type="NCBIfam" id="NF011104">
    <property type="entry name" value="PRK14531.1"/>
    <property type="match status" value="1"/>
</dbReference>
<proteinExistence type="inferred from homology"/>
<dbReference type="EC" id="2.7.4.3" evidence="5 7"/>
<feature type="compositionally biased region" description="Low complexity" evidence="8">
    <location>
        <begin position="197"/>
        <end position="207"/>
    </location>
</feature>
<name>A0ABY0V9M3_9ACTO</name>
<keyword evidence="2 5" id="KW-0545">Nucleotide biosynthesis</keyword>
<feature type="binding site" evidence="5">
    <location>
        <position position="37"/>
    </location>
    <ligand>
        <name>AMP</name>
        <dbReference type="ChEBI" id="CHEBI:456215"/>
    </ligand>
</feature>
<dbReference type="InterPro" id="IPR027417">
    <property type="entry name" value="P-loop_NTPase"/>
</dbReference>
<comment type="subcellular location">
    <subcellularLocation>
        <location evidence="5 7">Cytoplasm</location>
    </subcellularLocation>
</comment>
<dbReference type="GO" id="GO:0016301">
    <property type="term" value="F:kinase activity"/>
    <property type="evidence" value="ECO:0007669"/>
    <property type="project" value="UniProtKB-KW"/>
</dbReference>
<keyword evidence="4 5" id="KW-0418">Kinase</keyword>
<feature type="binding site" evidence="5">
    <location>
        <begin position="86"/>
        <end position="89"/>
    </location>
    <ligand>
        <name>AMP</name>
        <dbReference type="ChEBI" id="CHEBI:456215"/>
    </ligand>
</feature>
<evidence type="ECO:0000256" key="8">
    <source>
        <dbReference type="SAM" id="MobiDB-lite"/>
    </source>
</evidence>
<dbReference type="Pfam" id="PF00406">
    <property type="entry name" value="ADK"/>
    <property type="match status" value="1"/>
</dbReference>
<feature type="compositionally biased region" description="Low complexity" evidence="8">
    <location>
        <begin position="248"/>
        <end position="276"/>
    </location>
</feature>
<protein>
    <recommendedName>
        <fullName evidence="5 7">Adenylate kinase</fullName>
        <shortName evidence="5">AK</shortName>
        <ecNumber evidence="5 7">2.7.4.3</ecNumber>
    </recommendedName>
    <alternativeName>
        <fullName evidence="5">ATP-AMP transphosphorylase</fullName>
    </alternativeName>
    <alternativeName>
        <fullName evidence="5">ATP:AMP phosphotransferase</fullName>
    </alternativeName>
    <alternativeName>
        <fullName evidence="5">Adenylate monophosphate kinase</fullName>
    </alternativeName>
</protein>
<sequence>MTAIILLGPPGAGKGTQASIIACKLGIPAISTGEIFRANIAEQTELGILAQSYMDRGELVPDSVINPMVHARLKAPDAAEGFLLDGYPRTVEQAHALRDTLADLGTELDVVIELQADEDQVVHRMLKRATEQHRSDDTEPVIRHRLAVYHTQTEPVATYYVDQDLLEAVDANGSVEEVSERIFAILDSLNGAGSGSGADSADGAGADEVTGGQATLDDPRDPWFEAHQNGEGECCGAEEFPEDDPAEASEPASSSSSDQGGAAASANADASVSEGR</sequence>
<keyword evidence="5 7" id="KW-0067">ATP-binding</keyword>
<dbReference type="PROSITE" id="PS00113">
    <property type="entry name" value="ADENYLATE_KINASE"/>
    <property type="match status" value="1"/>
</dbReference>
<feature type="binding site" evidence="5">
    <location>
        <position position="134"/>
    </location>
    <ligand>
        <name>AMP</name>
        <dbReference type="ChEBI" id="CHEBI:456215"/>
    </ligand>
</feature>
<comment type="domain">
    <text evidence="5">Consists of three domains, a large central CORE domain and two small peripheral domains, NMPbind and LID, which undergo movements during catalysis. The LID domain closes over the site of phosphoryl transfer upon ATP binding. Assembling and dissambling the active center during each catalytic cycle provides an effective means to prevent ATP hydrolysis.</text>
</comment>
<gene>
    <name evidence="5" type="primary">adk</name>
    <name evidence="9" type="ORF">SAMN04489714_1598</name>
</gene>
<dbReference type="SUPFAM" id="SSF52540">
    <property type="entry name" value="P-loop containing nucleoside triphosphate hydrolases"/>
    <property type="match status" value="1"/>
</dbReference>
<dbReference type="EMBL" id="LT629792">
    <property type="protein sequence ID" value="SDU01003.1"/>
    <property type="molecule type" value="Genomic_DNA"/>
</dbReference>
<reference evidence="9 10" key="1">
    <citation type="submission" date="2016-10" db="EMBL/GenBank/DDBJ databases">
        <authorList>
            <person name="Varghese N."/>
            <person name="Submissions S."/>
        </authorList>
    </citation>
    <scope>NUCLEOTIDE SEQUENCE [LARGE SCALE GENOMIC DNA]</scope>
    <source>
        <strain evidence="9 10">DSM 9169</strain>
    </source>
</reference>
<evidence type="ECO:0000256" key="6">
    <source>
        <dbReference type="RuleBase" id="RU003330"/>
    </source>
</evidence>
<comment type="pathway">
    <text evidence="5">Purine metabolism; AMP biosynthesis via salvage pathway; AMP from ADP: step 1/1.</text>
</comment>
<keyword evidence="1 5" id="KW-0808">Transferase</keyword>
<feature type="binding site" evidence="5">
    <location>
        <begin position="58"/>
        <end position="60"/>
    </location>
    <ligand>
        <name>AMP</name>
        <dbReference type="ChEBI" id="CHEBI:456215"/>
    </ligand>
</feature>
<organism evidence="9 10">
    <name type="scientific">Schaalia radingae</name>
    <dbReference type="NCBI Taxonomy" id="131110"/>
    <lineage>
        <taxon>Bacteria</taxon>
        <taxon>Bacillati</taxon>
        <taxon>Actinomycetota</taxon>
        <taxon>Actinomycetes</taxon>
        <taxon>Actinomycetales</taxon>
        <taxon>Actinomycetaceae</taxon>
        <taxon>Schaalia</taxon>
    </lineage>
</organism>
<keyword evidence="3 5" id="KW-0547">Nucleotide-binding</keyword>
<dbReference type="NCBIfam" id="NF011100">
    <property type="entry name" value="PRK14527.1"/>
    <property type="match status" value="1"/>
</dbReference>
<dbReference type="NCBIfam" id="NF011105">
    <property type="entry name" value="PRK14532.1"/>
    <property type="match status" value="1"/>
</dbReference>
<feature type="region of interest" description="NMP" evidence="5">
    <location>
        <begin position="31"/>
        <end position="60"/>
    </location>
</feature>
<dbReference type="PANTHER" id="PTHR23359">
    <property type="entry name" value="NUCLEOTIDE KINASE"/>
    <property type="match status" value="1"/>
</dbReference>